<feature type="region of interest" description="Disordered" evidence="1">
    <location>
        <begin position="1"/>
        <end position="28"/>
    </location>
</feature>
<dbReference type="EMBL" id="FTOQ01000038">
    <property type="protein sequence ID" value="SIT18987.1"/>
    <property type="molecule type" value="Genomic_DNA"/>
</dbReference>
<organism evidence="2 3">
    <name type="scientific">Roseivivax lentus</name>
    <dbReference type="NCBI Taxonomy" id="633194"/>
    <lineage>
        <taxon>Bacteria</taxon>
        <taxon>Pseudomonadati</taxon>
        <taxon>Pseudomonadota</taxon>
        <taxon>Alphaproteobacteria</taxon>
        <taxon>Rhodobacterales</taxon>
        <taxon>Roseobacteraceae</taxon>
        <taxon>Roseivivax</taxon>
    </lineage>
</organism>
<protein>
    <submittedName>
        <fullName evidence="2">Uncharacterized protein</fullName>
    </submittedName>
</protein>
<name>A0A1N7Q8P7_9RHOB</name>
<evidence type="ECO:0000256" key="1">
    <source>
        <dbReference type="SAM" id="MobiDB-lite"/>
    </source>
</evidence>
<evidence type="ECO:0000313" key="2">
    <source>
        <dbReference type="EMBL" id="SIT18987.1"/>
    </source>
</evidence>
<accession>A0A1N7Q8P7</accession>
<reference evidence="3" key="1">
    <citation type="submission" date="2017-01" db="EMBL/GenBank/DDBJ databases">
        <authorList>
            <person name="Varghese N."/>
            <person name="Submissions S."/>
        </authorList>
    </citation>
    <scope>NUCLEOTIDE SEQUENCE [LARGE SCALE GENOMIC DNA]</scope>
    <source>
        <strain evidence="3">DSM 29430</strain>
    </source>
</reference>
<dbReference type="Proteomes" id="UP000186684">
    <property type="component" value="Unassembled WGS sequence"/>
</dbReference>
<keyword evidence="3" id="KW-1185">Reference proteome</keyword>
<dbReference type="STRING" id="633194.SAMN05421759_1382"/>
<proteinExistence type="predicted"/>
<evidence type="ECO:0000313" key="3">
    <source>
        <dbReference type="Proteomes" id="UP000186684"/>
    </source>
</evidence>
<gene>
    <name evidence="2" type="ORF">SAMN05421759_1382</name>
</gene>
<sequence length="286" mass="32151">MASGKPFSPSITRQAISERNLPRGHNRDQDVLRAPVLQLVHHREPEFGAFVLRDPQAQNFTLAIACDAERDIHGLVLHRPAVGTADLHPQRVEDHDWIYPLQRPALPFPDLIQNSVGDTADQVGRDLQAIEIEQMGLDVADRQPDRVEPDDLVIHPVDPGLALLHQLRLEAAVPVTGDRHRQFPVLSLENLGRCAVAAIGLAERRALALFIAKMRGQFGTQHPFHELDLQFFHEPSIAEQIFRALHALQQFIQDFFRDGHSCFLSVKHEPDQSYTEGLTLYSQSAV</sequence>
<dbReference type="AlphaFoldDB" id="A0A1N7Q8P7"/>